<dbReference type="SUPFAM" id="SSF143422">
    <property type="entry name" value="Transposase IS200-like"/>
    <property type="match status" value="1"/>
</dbReference>
<dbReference type="AlphaFoldDB" id="A0A0G1C155"/>
<evidence type="ECO:0000259" key="1">
    <source>
        <dbReference type="SMART" id="SM01321"/>
    </source>
</evidence>
<dbReference type="Proteomes" id="UP000034213">
    <property type="component" value="Unassembled WGS sequence"/>
</dbReference>
<dbReference type="GO" id="GO:0004803">
    <property type="term" value="F:transposase activity"/>
    <property type="evidence" value="ECO:0007669"/>
    <property type="project" value="InterPro"/>
</dbReference>
<proteinExistence type="predicted"/>
<evidence type="ECO:0000313" key="3">
    <source>
        <dbReference type="Proteomes" id="UP000034213"/>
    </source>
</evidence>
<dbReference type="InterPro" id="IPR036515">
    <property type="entry name" value="Transposase_17_sf"/>
</dbReference>
<dbReference type="GO" id="GO:0003677">
    <property type="term" value="F:DNA binding"/>
    <property type="evidence" value="ECO:0007669"/>
    <property type="project" value="InterPro"/>
</dbReference>
<dbReference type="GO" id="GO:0006313">
    <property type="term" value="P:DNA transposition"/>
    <property type="evidence" value="ECO:0007669"/>
    <property type="project" value="InterPro"/>
</dbReference>
<dbReference type="InterPro" id="IPR002686">
    <property type="entry name" value="Transposase_17"/>
</dbReference>
<sequence length="221" mass="26156">MVRDFTPNTYHHIFNRGSFKQKVFRKKKDYDTFIDILKYYLRYPTLSPLSKLSHLKLENAGKTKQQTVKPYKLNAFCLMPNHVHFLLFQQEKSPNLSDFMKKVSITYAMYFQQQYQHSGTLFQGKFKSVKIFDNPQLLYLTKYIHLNPVKITEGSDPSDYPYSSLADYLLLNKTEKDWLDSKTILQKFYPQSPNPQQEYLSFIQDTKETSPDILKSSTLEE</sequence>
<evidence type="ECO:0000313" key="2">
    <source>
        <dbReference type="EMBL" id="KKS79209.1"/>
    </source>
</evidence>
<feature type="domain" description="Transposase IS200-like" evidence="1">
    <location>
        <begin position="6"/>
        <end position="147"/>
    </location>
</feature>
<reference evidence="2 3" key="1">
    <citation type="journal article" date="2015" name="Nature">
        <title>rRNA introns, odd ribosomes, and small enigmatic genomes across a large radiation of phyla.</title>
        <authorList>
            <person name="Brown C.T."/>
            <person name="Hug L.A."/>
            <person name="Thomas B.C."/>
            <person name="Sharon I."/>
            <person name="Castelle C.J."/>
            <person name="Singh A."/>
            <person name="Wilkins M.J."/>
            <person name="Williams K.H."/>
            <person name="Banfield J.F."/>
        </authorList>
    </citation>
    <scope>NUCLEOTIDE SEQUENCE [LARGE SCALE GENOMIC DNA]</scope>
</reference>
<gene>
    <name evidence="2" type="ORF">UV54_C0039G0008</name>
</gene>
<dbReference type="SMART" id="SM01321">
    <property type="entry name" value="Y1_Tnp"/>
    <property type="match status" value="1"/>
</dbReference>
<accession>A0A0G1C155</accession>
<dbReference type="PANTHER" id="PTHR34322:SF2">
    <property type="entry name" value="TRANSPOSASE IS200-LIKE DOMAIN-CONTAINING PROTEIN"/>
    <property type="match status" value="1"/>
</dbReference>
<comment type="caution">
    <text evidence="2">The sequence shown here is derived from an EMBL/GenBank/DDBJ whole genome shotgun (WGS) entry which is preliminary data.</text>
</comment>
<name>A0A0G1C155_9BACT</name>
<dbReference type="Gene3D" id="3.30.70.1290">
    <property type="entry name" value="Transposase IS200-like"/>
    <property type="match status" value="1"/>
</dbReference>
<dbReference type="Pfam" id="PF01797">
    <property type="entry name" value="Y1_Tnp"/>
    <property type="match status" value="1"/>
</dbReference>
<protein>
    <recommendedName>
        <fullName evidence="1">Transposase IS200-like domain-containing protein</fullName>
    </recommendedName>
</protein>
<dbReference type="PANTHER" id="PTHR34322">
    <property type="entry name" value="TRANSPOSASE, Y1_TNP DOMAIN-CONTAINING"/>
    <property type="match status" value="1"/>
</dbReference>
<dbReference type="EMBL" id="LCEW01000039">
    <property type="protein sequence ID" value="KKS79209.1"/>
    <property type="molecule type" value="Genomic_DNA"/>
</dbReference>
<organism evidence="2 3">
    <name type="scientific">Candidatus Beckwithbacteria bacterium GW2011_GWA2_43_10</name>
    <dbReference type="NCBI Taxonomy" id="1618369"/>
    <lineage>
        <taxon>Bacteria</taxon>
        <taxon>Candidatus Beckwithiibacteriota</taxon>
    </lineage>
</organism>